<feature type="region of interest" description="Disordered" evidence="1">
    <location>
        <begin position="1"/>
        <end position="21"/>
    </location>
</feature>
<proteinExistence type="predicted"/>
<name>A0A2I8ELF4_9BURK</name>
<sequence length="112" mass="12125">MGRRRAARHQADSARSTSSENAMVLKPDALLPLDAACCGDGETDLNSEDVDGCMISSVCSGGSLGPMEEILKKTIENCDLINFIYSIVAASCRRREATQRQHRLPVRRGKGS</sequence>
<evidence type="ECO:0000313" key="2">
    <source>
        <dbReference type="EMBL" id="AUT60425.1"/>
    </source>
</evidence>
<dbReference type="AlphaFoldDB" id="A0A2I8ELF4"/>
<dbReference type="KEGG" id="pter:C2L65_13035"/>
<dbReference type="Proteomes" id="UP000243502">
    <property type="component" value="Chromosome 1"/>
</dbReference>
<dbReference type="EMBL" id="CP026111">
    <property type="protein sequence ID" value="AUT60425.1"/>
    <property type="molecule type" value="Genomic_DNA"/>
</dbReference>
<accession>A0A2I8ELF4</accession>
<reference evidence="2 3" key="1">
    <citation type="submission" date="2018-01" db="EMBL/GenBank/DDBJ databases">
        <title>Species boundaries and ecological features among Paraburkholderia terrae DSMZ17804T, P. hospita DSMZ17164T and P. caribensis DSMZ13236T.</title>
        <authorList>
            <person name="Pratama A.A."/>
        </authorList>
    </citation>
    <scope>NUCLEOTIDE SEQUENCE [LARGE SCALE GENOMIC DNA]</scope>
    <source>
        <strain evidence="2 3">DSM 17804</strain>
    </source>
</reference>
<protein>
    <submittedName>
        <fullName evidence="2">Uncharacterized protein</fullName>
    </submittedName>
</protein>
<gene>
    <name evidence="2" type="ORF">C2L65_13035</name>
</gene>
<evidence type="ECO:0000256" key="1">
    <source>
        <dbReference type="SAM" id="MobiDB-lite"/>
    </source>
</evidence>
<evidence type="ECO:0000313" key="3">
    <source>
        <dbReference type="Proteomes" id="UP000243502"/>
    </source>
</evidence>
<organism evidence="2 3">
    <name type="scientific">Paraburkholderia terrae</name>
    <dbReference type="NCBI Taxonomy" id="311230"/>
    <lineage>
        <taxon>Bacteria</taxon>
        <taxon>Pseudomonadati</taxon>
        <taxon>Pseudomonadota</taxon>
        <taxon>Betaproteobacteria</taxon>
        <taxon>Burkholderiales</taxon>
        <taxon>Burkholderiaceae</taxon>
        <taxon>Paraburkholderia</taxon>
    </lineage>
</organism>